<dbReference type="Proteomes" id="UP001172083">
    <property type="component" value="Unassembled WGS sequence"/>
</dbReference>
<evidence type="ECO:0000313" key="1">
    <source>
        <dbReference type="EMBL" id="MDN5215866.1"/>
    </source>
</evidence>
<reference evidence="1" key="1">
    <citation type="submission" date="2023-06" db="EMBL/GenBank/DDBJ databases">
        <title>Genomic of Agaribacillus aureum.</title>
        <authorList>
            <person name="Wang G."/>
        </authorList>
    </citation>
    <scope>NUCLEOTIDE SEQUENCE</scope>
    <source>
        <strain evidence="1">BMA12</strain>
    </source>
</reference>
<comment type="caution">
    <text evidence="1">The sequence shown here is derived from an EMBL/GenBank/DDBJ whole genome shotgun (WGS) entry which is preliminary data.</text>
</comment>
<keyword evidence="2" id="KW-1185">Reference proteome</keyword>
<gene>
    <name evidence="1" type="ORF">QQ020_27555</name>
</gene>
<organism evidence="1 2">
    <name type="scientific">Agaribacillus aureus</name>
    <dbReference type="NCBI Taxonomy" id="3051825"/>
    <lineage>
        <taxon>Bacteria</taxon>
        <taxon>Pseudomonadati</taxon>
        <taxon>Bacteroidota</taxon>
        <taxon>Cytophagia</taxon>
        <taxon>Cytophagales</taxon>
        <taxon>Splendidivirgaceae</taxon>
        <taxon>Agaribacillus</taxon>
    </lineage>
</organism>
<name>A0ABT8LF82_9BACT</name>
<sequence>MEIRERDYMMRQFRQLAIVLARLMGFKESNDHESALSLIEDSYKDILDLDLKSVKAMSSQELLDYLLKKKNMDLPSLEKVGELLMEEAYLYGNDSASDLFFSRGQKALYLLNYVQDHDQTFSLARKTLIDRLQKKLAGIN</sequence>
<accession>A0ABT8LF82</accession>
<evidence type="ECO:0000313" key="2">
    <source>
        <dbReference type="Proteomes" id="UP001172083"/>
    </source>
</evidence>
<dbReference type="RefSeq" id="WP_346761203.1">
    <property type="nucleotide sequence ID" value="NZ_JAUJEB010000007.1"/>
</dbReference>
<protein>
    <submittedName>
        <fullName evidence="1">Uncharacterized protein</fullName>
    </submittedName>
</protein>
<dbReference type="EMBL" id="JAUJEB010000007">
    <property type="protein sequence ID" value="MDN5215866.1"/>
    <property type="molecule type" value="Genomic_DNA"/>
</dbReference>
<proteinExistence type="predicted"/>